<dbReference type="AlphaFoldDB" id="A0A916QJ47"/>
<organism evidence="2 3">
    <name type="scientific">Lactobacillus corticis</name>
    <dbReference type="NCBI Taxonomy" id="2201249"/>
    <lineage>
        <taxon>Bacteria</taxon>
        <taxon>Bacillati</taxon>
        <taxon>Bacillota</taxon>
        <taxon>Bacilli</taxon>
        <taxon>Lactobacillales</taxon>
        <taxon>Lactobacillaceae</taxon>
        <taxon>Lactobacillus</taxon>
    </lineage>
</organism>
<accession>A0A916QJ47</accession>
<feature type="transmembrane region" description="Helical" evidence="1">
    <location>
        <begin position="185"/>
        <end position="205"/>
    </location>
</feature>
<name>A0A916QJ47_9LACO</name>
<keyword evidence="1" id="KW-0472">Membrane</keyword>
<proteinExistence type="predicted"/>
<reference evidence="2" key="1">
    <citation type="submission" date="2020-08" db="EMBL/GenBank/DDBJ databases">
        <title>Taxonomic study for Lactobacillus species isolated from hardwood bark.</title>
        <authorList>
            <person name="Tohno M."/>
            <person name="Tanizawa Y."/>
        </authorList>
    </citation>
    <scope>NUCLEOTIDE SEQUENCE</scope>
    <source>
        <strain evidence="2">B40</strain>
    </source>
</reference>
<dbReference type="EMBL" id="BMAY01000002">
    <property type="protein sequence ID" value="GFZ26508.1"/>
    <property type="molecule type" value="Genomic_DNA"/>
</dbReference>
<evidence type="ECO:0000313" key="2">
    <source>
        <dbReference type="EMBL" id="GFZ26508.1"/>
    </source>
</evidence>
<evidence type="ECO:0000256" key="1">
    <source>
        <dbReference type="SAM" id="Phobius"/>
    </source>
</evidence>
<evidence type="ECO:0000313" key="3">
    <source>
        <dbReference type="Proteomes" id="UP000677218"/>
    </source>
</evidence>
<feature type="transmembrane region" description="Helical" evidence="1">
    <location>
        <begin position="212"/>
        <end position="231"/>
    </location>
</feature>
<feature type="transmembrane region" description="Helical" evidence="1">
    <location>
        <begin position="97"/>
        <end position="124"/>
    </location>
</feature>
<feature type="transmembrane region" description="Helical" evidence="1">
    <location>
        <begin position="12"/>
        <end position="37"/>
    </location>
</feature>
<gene>
    <name evidence="2" type="ORF">LCB40_03880</name>
</gene>
<protein>
    <recommendedName>
        <fullName evidence="4">ABC-2 type transporter domain-containing protein</fullName>
    </recommendedName>
</protein>
<keyword evidence="1" id="KW-1133">Transmembrane helix</keyword>
<sequence>MFISKVKAFTKFYFDIAIDNKLALIFTLVFPVIYQIIAERSMNVTNEYEFTSTIMPMTAYIIVSTALNGVTMPMIATRDSGFIKAYYFASGSRWAIYIANLLVQTGIVILEISIFTIFMMVMYTYFSLKIFIVFLITTLIVFPLISLGFNFLLLMPVRQTSLSIIATALLLGLLVLLNLKVSGSLYIFYLVNPYVFIGGVFQLFLKLYLSKLLSIFIVAIVYIIVGCISFNKFDLQDRGRKA</sequence>
<evidence type="ECO:0008006" key="4">
    <source>
        <dbReference type="Google" id="ProtNLM"/>
    </source>
</evidence>
<feature type="transmembrane region" description="Helical" evidence="1">
    <location>
        <begin position="130"/>
        <end position="154"/>
    </location>
</feature>
<keyword evidence="1" id="KW-0812">Transmembrane</keyword>
<comment type="caution">
    <text evidence="2">The sequence shown here is derived from an EMBL/GenBank/DDBJ whole genome shotgun (WGS) entry which is preliminary data.</text>
</comment>
<keyword evidence="3" id="KW-1185">Reference proteome</keyword>
<dbReference type="Proteomes" id="UP000677218">
    <property type="component" value="Unassembled WGS sequence"/>
</dbReference>
<feature type="transmembrane region" description="Helical" evidence="1">
    <location>
        <begin position="161"/>
        <end position="179"/>
    </location>
</feature>
<feature type="transmembrane region" description="Helical" evidence="1">
    <location>
        <begin position="57"/>
        <end position="76"/>
    </location>
</feature>